<dbReference type="SUPFAM" id="SSF49329">
    <property type="entry name" value="Cu,Zn superoxide dismutase-like"/>
    <property type="match status" value="3"/>
</dbReference>
<protein>
    <recommendedName>
        <fullName evidence="2">Superoxide dismutase copper/zinc binding domain-containing protein</fullName>
    </recommendedName>
</protein>
<organism evidence="3 4">
    <name type="scientific">Tegillarca granosa</name>
    <name type="common">Malaysian cockle</name>
    <name type="synonym">Anadara granosa</name>
    <dbReference type="NCBI Taxonomy" id="220873"/>
    <lineage>
        <taxon>Eukaryota</taxon>
        <taxon>Metazoa</taxon>
        <taxon>Spiralia</taxon>
        <taxon>Lophotrochozoa</taxon>
        <taxon>Mollusca</taxon>
        <taxon>Bivalvia</taxon>
        <taxon>Autobranchia</taxon>
        <taxon>Pteriomorphia</taxon>
        <taxon>Arcoida</taxon>
        <taxon>Arcoidea</taxon>
        <taxon>Arcidae</taxon>
        <taxon>Tegillarca</taxon>
    </lineage>
</organism>
<name>A0ABQ9ENR3_TEGGR</name>
<dbReference type="Pfam" id="PF00080">
    <property type="entry name" value="Sod_Cu"/>
    <property type="match status" value="3"/>
</dbReference>
<comment type="caution">
    <text evidence="3">The sequence shown here is derived from an EMBL/GenBank/DDBJ whole genome shotgun (WGS) entry which is preliminary data.</text>
</comment>
<feature type="domain" description="Superoxide dismutase copper/zinc binding" evidence="2">
    <location>
        <begin position="295"/>
        <end position="405"/>
    </location>
</feature>
<dbReference type="PRINTS" id="PR00068">
    <property type="entry name" value="CUZNDISMTASE"/>
</dbReference>
<dbReference type="InterPro" id="IPR036423">
    <property type="entry name" value="SOD-like_Cu/Zn_dom_sf"/>
</dbReference>
<feature type="region of interest" description="Disordered" evidence="1">
    <location>
        <begin position="79"/>
        <end position="103"/>
    </location>
</feature>
<feature type="domain" description="Superoxide dismutase copper/zinc binding" evidence="2">
    <location>
        <begin position="439"/>
        <end position="547"/>
    </location>
</feature>
<feature type="region of interest" description="Disordered" evidence="1">
    <location>
        <begin position="198"/>
        <end position="217"/>
    </location>
</feature>
<reference evidence="3 4" key="1">
    <citation type="submission" date="2022-12" db="EMBL/GenBank/DDBJ databases">
        <title>Chromosome-level genome of Tegillarca granosa.</title>
        <authorList>
            <person name="Kim J."/>
        </authorList>
    </citation>
    <scope>NUCLEOTIDE SEQUENCE [LARGE SCALE GENOMIC DNA]</scope>
    <source>
        <strain evidence="3">Teg-2019</strain>
        <tissue evidence="3">Adductor muscle</tissue>
    </source>
</reference>
<dbReference type="PANTHER" id="PTHR10003">
    <property type="entry name" value="SUPEROXIDE DISMUTASE CU-ZN -RELATED"/>
    <property type="match status" value="1"/>
</dbReference>
<dbReference type="EMBL" id="JARBDR010000902">
    <property type="protein sequence ID" value="KAJ8305025.1"/>
    <property type="molecule type" value="Genomic_DNA"/>
</dbReference>
<accession>A0ABQ9ENR3</accession>
<keyword evidence="4" id="KW-1185">Reference proteome</keyword>
<evidence type="ECO:0000313" key="4">
    <source>
        <dbReference type="Proteomes" id="UP001217089"/>
    </source>
</evidence>
<dbReference type="Proteomes" id="UP001217089">
    <property type="component" value="Unassembled WGS sequence"/>
</dbReference>
<proteinExistence type="predicted"/>
<feature type="domain" description="Superoxide dismutase copper/zinc binding" evidence="2">
    <location>
        <begin position="142"/>
        <end position="264"/>
    </location>
</feature>
<feature type="compositionally biased region" description="Basic and acidic residues" evidence="1">
    <location>
        <begin position="198"/>
        <end position="216"/>
    </location>
</feature>
<evidence type="ECO:0000256" key="1">
    <source>
        <dbReference type="SAM" id="MobiDB-lite"/>
    </source>
</evidence>
<dbReference type="Gene3D" id="2.60.40.200">
    <property type="entry name" value="Superoxide dismutase, copper/zinc binding domain"/>
    <property type="match status" value="3"/>
</dbReference>
<dbReference type="InterPro" id="IPR001424">
    <property type="entry name" value="SOD_Cu_Zn_dom"/>
</dbReference>
<evidence type="ECO:0000313" key="3">
    <source>
        <dbReference type="EMBL" id="KAJ8305025.1"/>
    </source>
</evidence>
<sequence length="613" mass="67672">MMRNDFPKSAHVTYQNLTGLNLALSAPNVAVETESEHREKRSRRYRDHDLEEEIEHLRDDLRALKSKVRDADGGVHIHMHDGGEVDHHDDRHDDRHDDHHHHGDQNIHLYMHIGGEEESNAHVFAHCEMVDIDPESHHEEHVHGEISLEQRGSHGAVHVNVDLRGFEHHAGDHAFEVHTEGDISDHCRHLGAEFDDSSVDHSHDHSKTGDFGDLHSNKNGIVRQSFDNNRTTLIGKHSIIGRTLAVHHSAHDHSGADIIGCCVIGRTSHATFRRVHHYAHCEMQDIDPAHGTEHVQGTIDFDQTDNGPVYVSVKLSGFEHHAGDHAFEIHNNGDLSDHCGNLGQASEHGDLGDFHTDEHGVGSSSFRTTAFSLTGRNSVIGQSVAIHHSAHGQAGSTDIIGCCVIGSDDDDHAEDDSDETHYGHCEMIDIDPEHGLNHVHGDVNFVQVGNDPTRVYVDLEGFEHHAGDHRFEVHVNGDISDHCRHVGAEYDDPSEDHSRYHSPTGHFDNIHSDEHGIARQNFTDGRIGLHGSHNIIGKSLAVHASAAGSNDSDIIGCCVVGKANAPHHHRPDHEEFVEAVCHMVEGHGENDEHVHGDVTLRQSTRGGPVNVAG</sequence>
<dbReference type="InterPro" id="IPR024134">
    <property type="entry name" value="SOD_Cu/Zn_/chaperone"/>
</dbReference>
<gene>
    <name evidence="3" type="ORF">KUTeg_017423</name>
</gene>
<evidence type="ECO:0000259" key="2">
    <source>
        <dbReference type="Pfam" id="PF00080"/>
    </source>
</evidence>